<keyword evidence="4" id="KW-1185">Reference proteome</keyword>
<accession>A0ABZ2AS33</accession>
<reference evidence="3 4" key="1">
    <citation type="submission" date="2024-01" db="EMBL/GenBank/DDBJ databases">
        <title>Comparative genomics of Cryptococcus and Kwoniella reveals pathogenesis evolution and contrasting modes of karyotype evolution via chromosome fusion or intercentromeric recombination.</title>
        <authorList>
            <person name="Coelho M.A."/>
            <person name="David-Palma M."/>
            <person name="Shea T."/>
            <person name="Bowers K."/>
            <person name="McGinley-Smith S."/>
            <person name="Mohammad A.W."/>
            <person name="Gnirke A."/>
            <person name="Yurkov A.M."/>
            <person name="Nowrousian M."/>
            <person name="Sun S."/>
            <person name="Cuomo C.A."/>
            <person name="Heitman J."/>
        </authorList>
    </citation>
    <scope>NUCLEOTIDE SEQUENCE [LARGE SCALE GENOMIC DNA]</scope>
    <source>
        <strain evidence="3 4">7685027</strain>
    </source>
</reference>
<protein>
    <submittedName>
        <fullName evidence="3">Uncharacterized protein</fullName>
    </submittedName>
</protein>
<sequence>MKDMRGAWEVGALGSCQYGTERSSAGQTNPPYWGSIHSLLIFHMASAAALIFLTSCFASALSRFPSAPLTVKYGTLAPTFGPFFPCIVMISNIAVAHTLKLEGDVKSVEVVDVYWLGTAGFVMSVLWFLAVQYDGYLRRLEARNNDEIKGEKIKKSSIVARVANEAYRWWPWSEAGQRGTAVKGDVERTAGKRKERKRDKRGKKDLRPPSPA</sequence>
<evidence type="ECO:0000256" key="1">
    <source>
        <dbReference type="SAM" id="MobiDB-lite"/>
    </source>
</evidence>
<evidence type="ECO:0000256" key="2">
    <source>
        <dbReference type="SAM" id="Phobius"/>
    </source>
</evidence>
<gene>
    <name evidence="3" type="ORF">IAS62_002352</name>
</gene>
<feature type="transmembrane region" description="Helical" evidence="2">
    <location>
        <begin position="113"/>
        <end position="133"/>
    </location>
</feature>
<dbReference type="EMBL" id="CP143809">
    <property type="protein sequence ID" value="WVO21049.1"/>
    <property type="molecule type" value="Genomic_DNA"/>
</dbReference>
<dbReference type="Proteomes" id="UP001432216">
    <property type="component" value="Chromosome 4"/>
</dbReference>
<keyword evidence="2" id="KW-1133">Transmembrane helix</keyword>
<keyword evidence="2" id="KW-0472">Membrane</keyword>
<feature type="compositionally biased region" description="Basic residues" evidence="1">
    <location>
        <begin position="193"/>
        <end position="204"/>
    </location>
</feature>
<dbReference type="RefSeq" id="XP_064720288.1">
    <property type="nucleotide sequence ID" value="XM_064864216.1"/>
</dbReference>
<feature type="region of interest" description="Disordered" evidence="1">
    <location>
        <begin position="176"/>
        <end position="212"/>
    </location>
</feature>
<proteinExistence type="predicted"/>
<keyword evidence="2" id="KW-0812">Transmembrane</keyword>
<organism evidence="3 4">
    <name type="scientific">Cryptococcus decagattii</name>
    <dbReference type="NCBI Taxonomy" id="1859122"/>
    <lineage>
        <taxon>Eukaryota</taxon>
        <taxon>Fungi</taxon>
        <taxon>Dikarya</taxon>
        <taxon>Basidiomycota</taxon>
        <taxon>Agaricomycotina</taxon>
        <taxon>Tremellomycetes</taxon>
        <taxon>Tremellales</taxon>
        <taxon>Cryptococcaceae</taxon>
        <taxon>Cryptococcus</taxon>
        <taxon>Cryptococcus gattii species complex</taxon>
    </lineage>
</organism>
<feature type="transmembrane region" description="Helical" evidence="2">
    <location>
        <begin position="40"/>
        <end position="61"/>
    </location>
</feature>
<dbReference type="GeneID" id="89989125"/>
<feature type="transmembrane region" description="Helical" evidence="2">
    <location>
        <begin position="73"/>
        <end position="93"/>
    </location>
</feature>
<evidence type="ECO:0000313" key="3">
    <source>
        <dbReference type="EMBL" id="WVO21049.1"/>
    </source>
</evidence>
<evidence type="ECO:0000313" key="4">
    <source>
        <dbReference type="Proteomes" id="UP001432216"/>
    </source>
</evidence>
<name>A0ABZ2AS33_9TREE</name>